<comment type="similarity">
    <text evidence="2">Belongs to the universal ribosomal protein uS3 family.</text>
</comment>
<evidence type="ECO:0000313" key="7">
    <source>
        <dbReference type="EMBL" id="VDN05675.1"/>
    </source>
</evidence>
<dbReference type="Pfam" id="PF14955">
    <property type="entry name" value="MRP-S24"/>
    <property type="match status" value="1"/>
</dbReference>
<dbReference type="PANTHER" id="PTHR21244">
    <property type="entry name" value="MITOCHONDRIAL 28S RIBOSOMAL PROTEIN S24"/>
    <property type="match status" value="1"/>
</dbReference>
<proteinExistence type="inferred from homology"/>
<dbReference type="STRING" id="103827.A0A0N5D586"/>
<evidence type="ECO:0000256" key="5">
    <source>
        <dbReference type="ARBA" id="ARBA00023128"/>
    </source>
</evidence>
<keyword evidence="6" id="KW-0687">Ribonucleoprotein</keyword>
<keyword evidence="4" id="KW-0689">Ribosomal protein</keyword>
<evidence type="ECO:0000256" key="2">
    <source>
        <dbReference type="ARBA" id="ARBA00010761"/>
    </source>
</evidence>
<name>A0A0N5D586_THECL</name>
<evidence type="ECO:0000313" key="9">
    <source>
        <dbReference type="WBParaSite" id="TCLT_0000816001-mRNA-1"/>
    </source>
</evidence>
<evidence type="ECO:0000313" key="8">
    <source>
        <dbReference type="Proteomes" id="UP000276776"/>
    </source>
</evidence>
<evidence type="ECO:0000256" key="4">
    <source>
        <dbReference type="ARBA" id="ARBA00022980"/>
    </source>
</evidence>
<dbReference type="GO" id="GO:1990904">
    <property type="term" value="C:ribonucleoprotein complex"/>
    <property type="evidence" value="ECO:0007669"/>
    <property type="project" value="UniProtKB-KW"/>
</dbReference>
<comment type="subcellular location">
    <subcellularLocation>
        <location evidence="1">Mitochondrion</location>
    </subcellularLocation>
</comment>
<sequence>MTIISSIKHLHGNIENVLCLPRLLSISSTREKNTAGKYRTTTGRKQMLTYEMAHRPHHIGVKKSWLTWHSQNLEEFRQRQPVVIAQDEIIRRFVRGFFPDYIAIDGSELIIKRQGNCVRVAGFFHYRNRLNIREIYWMFGFTEEFLSTLLKQPVKLEIQFVADEKDLAYNFI</sequence>
<dbReference type="GO" id="GO:0005840">
    <property type="term" value="C:ribosome"/>
    <property type="evidence" value="ECO:0007669"/>
    <property type="project" value="UniProtKB-KW"/>
</dbReference>
<dbReference type="GO" id="GO:0006412">
    <property type="term" value="P:translation"/>
    <property type="evidence" value="ECO:0007669"/>
    <property type="project" value="TreeGrafter"/>
</dbReference>
<dbReference type="OMA" id="FLQGYTE"/>
<dbReference type="EMBL" id="UYYF01004590">
    <property type="protein sequence ID" value="VDN05675.1"/>
    <property type="molecule type" value="Genomic_DNA"/>
</dbReference>
<dbReference type="Proteomes" id="UP000276776">
    <property type="component" value="Unassembled WGS sequence"/>
</dbReference>
<dbReference type="AlphaFoldDB" id="A0A0N5D586"/>
<accession>A0A0N5D586</accession>
<protein>
    <submittedName>
        <fullName evidence="9">28S ribosomal protein S24</fullName>
    </submittedName>
</protein>
<dbReference type="OrthoDB" id="5950413at2759"/>
<keyword evidence="8" id="KW-1185">Reference proteome</keyword>
<keyword evidence="3" id="KW-0809">Transit peptide</keyword>
<organism evidence="9">
    <name type="scientific">Thelazia callipaeda</name>
    <name type="common">Oriental eyeworm</name>
    <name type="synonym">Parasitic nematode</name>
    <dbReference type="NCBI Taxonomy" id="103827"/>
    <lineage>
        <taxon>Eukaryota</taxon>
        <taxon>Metazoa</taxon>
        <taxon>Ecdysozoa</taxon>
        <taxon>Nematoda</taxon>
        <taxon>Chromadorea</taxon>
        <taxon>Rhabditida</taxon>
        <taxon>Spirurina</taxon>
        <taxon>Spiruromorpha</taxon>
        <taxon>Thelazioidea</taxon>
        <taxon>Thelaziidae</taxon>
        <taxon>Thelazia</taxon>
    </lineage>
</organism>
<dbReference type="GO" id="GO:0005739">
    <property type="term" value="C:mitochondrion"/>
    <property type="evidence" value="ECO:0007669"/>
    <property type="project" value="UniProtKB-SubCell"/>
</dbReference>
<reference evidence="7 8" key="2">
    <citation type="submission" date="2018-11" db="EMBL/GenBank/DDBJ databases">
        <authorList>
            <consortium name="Pathogen Informatics"/>
        </authorList>
    </citation>
    <scope>NUCLEOTIDE SEQUENCE [LARGE SCALE GENOMIC DNA]</scope>
</reference>
<dbReference type="InterPro" id="IPR026146">
    <property type="entry name" value="Ribosomal_uS3m"/>
</dbReference>
<evidence type="ECO:0000256" key="6">
    <source>
        <dbReference type="ARBA" id="ARBA00023274"/>
    </source>
</evidence>
<keyword evidence="5" id="KW-0496">Mitochondrion</keyword>
<dbReference type="PANTHER" id="PTHR21244:SF1">
    <property type="entry name" value="SMALL RIBOSOMAL SUBUNIT PROTEIN US3M"/>
    <property type="match status" value="1"/>
</dbReference>
<evidence type="ECO:0000256" key="1">
    <source>
        <dbReference type="ARBA" id="ARBA00004173"/>
    </source>
</evidence>
<gene>
    <name evidence="7" type="ORF">TCLT_LOCUS8149</name>
</gene>
<evidence type="ECO:0000256" key="3">
    <source>
        <dbReference type="ARBA" id="ARBA00022946"/>
    </source>
</evidence>
<reference evidence="9" key="1">
    <citation type="submission" date="2017-02" db="UniProtKB">
        <authorList>
            <consortium name="WormBaseParasite"/>
        </authorList>
    </citation>
    <scope>IDENTIFICATION</scope>
</reference>
<dbReference type="WBParaSite" id="TCLT_0000816001-mRNA-1">
    <property type="protein sequence ID" value="TCLT_0000816001-mRNA-1"/>
    <property type="gene ID" value="TCLT_0000816001"/>
</dbReference>